<feature type="transmembrane region" description="Helical" evidence="19">
    <location>
        <begin position="155"/>
        <end position="175"/>
    </location>
</feature>
<dbReference type="GO" id="GO:0006506">
    <property type="term" value="P:GPI anchor biosynthetic process"/>
    <property type="evidence" value="ECO:0007669"/>
    <property type="project" value="UniProtKB-KW"/>
</dbReference>
<evidence type="ECO:0000256" key="8">
    <source>
        <dbReference type="ARBA" id="ARBA00022603"/>
    </source>
</evidence>
<keyword evidence="8" id="KW-0489">Methyltransferase</keyword>
<dbReference type="GO" id="GO:0017183">
    <property type="term" value="P:protein histidyl modification to diphthamide"/>
    <property type="evidence" value="ECO:0007669"/>
    <property type="project" value="InterPro"/>
</dbReference>
<evidence type="ECO:0000256" key="2">
    <source>
        <dbReference type="ARBA" id="ARBA00004477"/>
    </source>
</evidence>
<dbReference type="NCBIfam" id="TIGR00522">
    <property type="entry name" value="dph5"/>
    <property type="match status" value="1"/>
</dbReference>
<accession>A0A8S1F266</accession>
<keyword evidence="9 19" id="KW-0328">Glycosyltransferase</keyword>
<dbReference type="GO" id="GO:0032259">
    <property type="term" value="P:methylation"/>
    <property type="evidence" value="ECO:0007669"/>
    <property type="project" value="UniProtKB-KW"/>
</dbReference>
<evidence type="ECO:0000256" key="17">
    <source>
        <dbReference type="ARBA" id="ARBA00093408"/>
    </source>
</evidence>
<evidence type="ECO:0000256" key="6">
    <source>
        <dbReference type="ARBA" id="ARBA00011071"/>
    </source>
</evidence>
<evidence type="ECO:0000256" key="16">
    <source>
        <dbReference type="ARBA" id="ARBA00048752"/>
    </source>
</evidence>
<comment type="caution">
    <text evidence="21">The sequence shown here is derived from an EMBL/GenBank/DDBJ whole genome shotgun (WGS) entry which is preliminary data.</text>
</comment>
<evidence type="ECO:0000256" key="11">
    <source>
        <dbReference type="ARBA" id="ARBA00022691"/>
    </source>
</evidence>
<feature type="transmembrane region" description="Helical" evidence="19">
    <location>
        <begin position="287"/>
        <end position="305"/>
    </location>
</feature>
<dbReference type="CDD" id="cd11647">
    <property type="entry name" value="DHP5_DphB"/>
    <property type="match status" value="1"/>
</dbReference>
<dbReference type="InterPro" id="IPR035996">
    <property type="entry name" value="4pyrrol_Methylase_sf"/>
</dbReference>
<dbReference type="GO" id="GO:0141133">
    <property type="term" value="F:diphthine methyl ester synthase activity"/>
    <property type="evidence" value="ECO:0007669"/>
    <property type="project" value="UniProtKB-EC"/>
</dbReference>
<evidence type="ECO:0000256" key="5">
    <source>
        <dbReference type="ARBA" id="ARBA00006729"/>
    </source>
</evidence>
<evidence type="ECO:0000256" key="9">
    <source>
        <dbReference type="ARBA" id="ARBA00022676"/>
    </source>
</evidence>
<comment type="subcellular location">
    <subcellularLocation>
        <location evidence="2 19">Endoplasmic reticulum membrane</location>
        <topology evidence="2 19">Multi-pass membrane protein</topology>
    </subcellularLocation>
</comment>
<dbReference type="Pfam" id="PF05007">
    <property type="entry name" value="Mannosyl_trans"/>
    <property type="match status" value="1"/>
</dbReference>
<keyword evidence="7 19" id="KW-0337">GPI-anchor biosynthesis</keyword>
<evidence type="ECO:0000313" key="21">
    <source>
        <dbReference type="EMBL" id="CAB3404580.1"/>
    </source>
</evidence>
<feature type="transmembrane region" description="Helical" evidence="19">
    <location>
        <begin position="356"/>
        <end position="376"/>
    </location>
</feature>
<dbReference type="InterPro" id="IPR000878">
    <property type="entry name" value="4pyrrol_Mease"/>
</dbReference>
<evidence type="ECO:0000256" key="1">
    <source>
        <dbReference type="ARBA" id="ARBA00004006"/>
    </source>
</evidence>
<name>A0A8S1F266_9PELO</name>
<keyword evidence="15 19" id="KW-0472">Membrane</keyword>
<dbReference type="InterPro" id="IPR014776">
    <property type="entry name" value="4pyrrole_Mease_sub2"/>
</dbReference>
<dbReference type="OrthoDB" id="2516at2759"/>
<evidence type="ECO:0000256" key="10">
    <source>
        <dbReference type="ARBA" id="ARBA00022679"/>
    </source>
</evidence>
<dbReference type="Pfam" id="PF00590">
    <property type="entry name" value="TP_methylase"/>
    <property type="match status" value="1"/>
</dbReference>
<proteinExistence type="inferred from homology"/>
<evidence type="ECO:0000259" key="20">
    <source>
        <dbReference type="Pfam" id="PF00590"/>
    </source>
</evidence>
<feature type="transmembrane region" description="Helical" evidence="19">
    <location>
        <begin position="388"/>
        <end position="406"/>
    </location>
</feature>
<dbReference type="AlphaFoldDB" id="A0A8S1F266"/>
<keyword evidence="14 19" id="KW-1133">Transmembrane helix</keyword>
<evidence type="ECO:0000256" key="13">
    <source>
        <dbReference type="ARBA" id="ARBA00022824"/>
    </source>
</evidence>
<dbReference type="PANTHER" id="PTHR12886">
    <property type="entry name" value="PIG-M MANNOSYLTRANSFERASE"/>
    <property type="match status" value="1"/>
</dbReference>
<evidence type="ECO:0000256" key="18">
    <source>
        <dbReference type="ARBA" id="ARBA00093608"/>
    </source>
</evidence>
<dbReference type="EC" id="2.4.1.-" evidence="19"/>
<feature type="domain" description="Tetrapyrrole methylase" evidence="20">
    <location>
        <begin position="412"/>
        <end position="651"/>
    </location>
</feature>
<comment type="pathway">
    <text evidence="4">Protein modification; peptidyl-diphthamide biosynthesis.</text>
</comment>
<protein>
    <recommendedName>
        <fullName evidence="18 19">GPI alpha-1,4-mannosyltransferase I, catalytic subunit</fullName>
        <ecNumber evidence="19">2.4.1.-</ecNumber>
    </recommendedName>
    <alternativeName>
        <fullName evidence="19">GPI mannosyltransferase I</fullName>
    </alternativeName>
</protein>
<evidence type="ECO:0000256" key="4">
    <source>
        <dbReference type="ARBA" id="ARBA00005156"/>
    </source>
</evidence>
<evidence type="ECO:0000256" key="14">
    <source>
        <dbReference type="ARBA" id="ARBA00022989"/>
    </source>
</evidence>
<gene>
    <name evidence="21" type="ORF">CBOVIS_LOCUS6891</name>
</gene>
<dbReference type="GO" id="GO:0051751">
    <property type="term" value="F:alpha-1,4-mannosyltransferase activity"/>
    <property type="evidence" value="ECO:0007669"/>
    <property type="project" value="InterPro"/>
</dbReference>
<keyword evidence="12 19" id="KW-0812">Transmembrane</keyword>
<dbReference type="GO" id="GO:1990529">
    <property type="term" value="C:glycosylphosphatidylinositol-mannosyltransferase I complex"/>
    <property type="evidence" value="ECO:0007669"/>
    <property type="project" value="TreeGrafter"/>
</dbReference>
<dbReference type="SUPFAM" id="SSF53790">
    <property type="entry name" value="Tetrapyrrole methylase"/>
    <property type="match status" value="1"/>
</dbReference>
<organism evidence="21 22">
    <name type="scientific">Caenorhabditis bovis</name>
    <dbReference type="NCBI Taxonomy" id="2654633"/>
    <lineage>
        <taxon>Eukaryota</taxon>
        <taxon>Metazoa</taxon>
        <taxon>Ecdysozoa</taxon>
        <taxon>Nematoda</taxon>
        <taxon>Chromadorea</taxon>
        <taxon>Rhabditida</taxon>
        <taxon>Rhabditina</taxon>
        <taxon>Rhabditomorpha</taxon>
        <taxon>Rhabditoidea</taxon>
        <taxon>Rhabditidae</taxon>
        <taxon>Peloderinae</taxon>
        <taxon>Caenorhabditis</taxon>
    </lineage>
</organism>
<comment type="catalytic activity">
    <reaction evidence="16">
        <text>2-[(3S)-amino-3-carboxypropyl]-L-histidyl-[translation elongation factor 2] + 4 S-adenosyl-L-methionine = diphthine methyl ester-[translation elongation factor 2] + 4 S-adenosyl-L-homocysteine + 3 H(+)</text>
        <dbReference type="Rhea" id="RHEA:42652"/>
        <dbReference type="Rhea" id="RHEA-COMP:9749"/>
        <dbReference type="Rhea" id="RHEA-COMP:10173"/>
        <dbReference type="ChEBI" id="CHEBI:15378"/>
        <dbReference type="ChEBI" id="CHEBI:57856"/>
        <dbReference type="ChEBI" id="CHEBI:59789"/>
        <dbReference type="ChEBI" id="CHEBI:73995"/>
        <dbReference type="ChEBI" id="CHEBI:79005"/>
        <dbReference type="EC" id="2.1.1.314"/>
    </reaction>
</comment>
<evidence type="ECO:0000256" key="12">
    <source>
        <dbReference type="ARBA" id="ARBA00022692"/>
    </source>
</evidence>
<feature type="transmembrane region" description="Helical" evidence="19">
    <location>
        <begin position="187"/>
        <end position="204"/>
    </location>
</feature>
<evidence type="ECO:0000256" key="7">
    <source>
        <dbReference type="ARBA" id="ARBA00022502"/>
    </source>
</evidence>
<comment type="similarity">
    <text evidence="6 19">Belongs to the PIGM family.</text>
</comment>
<comment type="function">
    <text evidence="1">S-adenosyl-L-methionine-dependent methyltransferase that catalyzes four methylations of the modified target histidine residue in translation elongation factor 2 (EF-2), to form an intermediate called diphthine methyl ester. The four successive methylation reactions represent the second step of diphthamide biosynthesis.</text>
</comment>
<feature type="transmembrane region" description="Helical" evidence="19">
    <location>
        <begin position="224"/>
        <end position="246"/>
    </location>
</feature>
<dbReference type="Proteomes" id="UP000494206">
    <property type="component" value="Unassembled WGS sequence"/>
</dbReference>
<comment type="pathway">
    <text evidence="3 19">Glycolipid biosynthesis; glycosylphosphatidylinositol-anchor biosynthesis.</text>
</comment>
<comment type="function">
    <text evidence="17 19">Catalytic subunit of the glycosylphosphatidylinositol-mannosyltransferase I complex which catalyzes the transfer of the first mannose, via an alpha-1,4 bond from a dolichol-phosphate-mannose (Dol-P-Man) to the glucosaminyl acyl phosphatidylinositol (GlcN-(acyl)PI) intermediate to generate alpha-D-Man-(1-&gt;4)-alpha-D-GlcN-(1-&gt;6)-(1-radyl,2-acyl-sn-glycero-3-phospho)-2-acyl-inositol and participates in the sixth step of the glycosylphosphatidylinositol-anchor biosynthesis.</text>
</comment>
<keyword evidence="13 19" id="KW-0256">Endoplasmic reticulum</keyword>
<evidence type="ECO:0000256" key="19">
    <source>
        <dbReference type="RuleBase" id="RU365064"/>
    </source>
</evidence>
<dbReference type="PANTHER" id="PTHR12886:SF0">
    <property type="entry name" value="GPI MANNOSYLTRANSFERASE 1"/>
    <property type="match status" value="1"/>
</dbReference>
<evidence type="ECO:0000256" key="15">
    <source>
        <dbReference type="ARBA" id="ARBA00023136"/>
    </source>
</evidence>
<dbReference type="GO" id="GO:0004376">
    <property type="term" value="F:GPI mannosyltransferase activity"/>
    <property type="evidence" value="ECO:0007669"/>
    <property type="project" value="InterPro"/>
</dbReference>
<dbReference type="InterPro" id="IPR004551">
    <property type="entry name" value="Dphthn_synthase"/>
</dbReference>
<dbReference type="GO" id="GO:0005789">
    <property type="term" value="C:endoplasmic reticulum membrane"/>
    <property type="evidence" value="ECO:0007669"/>
    <property type="project" value="UniProtKB-SubCell"/>
</dbReference>
<dbReference type="Gene3D" id="3.40.1010.10">
    <property type="entry name" value="Cobalt-precorrin-4 Transmethylase, Domain 1"/>
    <property type="match status" value="1"/>
</dbReference>
<evidence type="ECO:0000256" key="3">
    <source>
        <dbReference type="ARBA" id="ARBA00004687"/>
    </source>
</evidence>
<dbReference type="EMBL" id="CADEPM010000004">
    <property type="protein sequence ID" value="CAB3404580.1"/>
    <property type="molecule type" value="Genomic_DNA"/>
</dbReference>
<comment type="caution">
    <text evidence="19">Lacks conserved residue(s) required for the propagation of feature annotation.</text>
</comment>
<dbReference type="FunFam" id="3.30.950.10:FF:000004">
    <property type="entry name" value="Diphthine synthase putative"/>
    <property type="match status" value="1"/>
</dbReference>
<keyword evidence="22" id="KW-1185">Reference proteome</keyword>
<dbReference type="InterPro" id="IPR014777">
    <property type="entry name" value="4pyrrole_Mease_sub1"/>
</dbReference>
<keyword evidence="11" id="KW-0949">S-adenosyl-L-methionine</keyword>
<reference evidence="21 22" key="1">
    <citation type="submission" date="2020-04" db="EMBL/GenBank/DDBJ databases">
        <authorList>
            <person name="Laetsch R D."/>
            <person name="Stevens L."/>
            <person name="Kumar S."/>
            <person name="Blaxter L. M."/>
        </authorList>
    </citation>
    <scope>NUCLEOTIDE SEQUENCE [LARGE SCALE GENOMIC DNA]</scope>
</reference>
<dbReference type="InterPro" id="IPR007704">
    <property type="entry name" value="PIG-M"/>
</dbReference>
<dbReference type="Gene3D" id="3.30.950.10">
    <property type="entry name" value="Methyltransferase, Cobalt-precorrin-4 Transmethylase, Domain 2"/>
    <property type="match status" value="1"/>
</dbReference>
<keyword evidence="10 19" id="KW-0808">Transferase</keyword>
<sequence length="683" mass="78440">MDRVRNFVQPEQFTRDRILICSLALRITLVLYSHIHDYIFKVNFTDIDYLVFSDAAKHVYEGRSPFDRETYRYTPALAWFLLPVVNFPDFGKILFCVCDIVVAMLYFKIMEKETNMLTDKREKKSLESIQTTNVVCFWLLNPLCAVISARGNAESIVSMFVLLNILLLQNGKWILAAVVHGALAIHFKIYPIIYLPSVFLYLSSVSLQTTFTDKVKAFFTNWKGYAYVLITLGSFAAIVIFFYNIYGEVFLDEFLLYHVKRRDIKHNFSPYFFILYLANNDEFKSKLIGYFAFIPQILITVANAFRHYDDLPFCWFVTTWAFVSSNKVCTSQYFVWYLVLLPLVAHNIKMSSSRAFSLIAAWFASQGLWLLFAYLFEFEGWDTFVEMFAASCLFLLVNTVCVSQITKSYMVFYLIGLGLGDIEDITVKGLNIVKKCKRVHLEAYTSILCYGLDKSNLEKFYGREVIEADRTVVEQQSDEILDGADTDDVALLVVGDPFGATTHADLVLRAKQKNIPVRVIHNASIMNSVGCCGLQLYNFGETVSIVMWNEGCQPESYYDKIALNKKRGMHTLCLLDIKTKEQSVENMMRGRKIYEPARYLTCSEAASQLLEICKRRQARGEECAYDENTMVVGLARVGWNDQKIVYASMKEMVSIDMGPPLHSMIIPGETHPLEIDMLETFRN</sequence>
<evidence type="ECO:0000313" key="22">
    <source>
        <dbReference type="Proteomes" id="UP000494206"/>
    </source>
</evidence>
<comment type="similarity">
    <text evidence="5">Belongs to the diphthine synthase family.</text>
</comment>
<dbReference type="FunFam" id="3.40.1010.10:FF:000004">
    <property type="entry name" value="Putative diphthine synthase"/>
    <property type="match status" value="1"/>
</dbReference>